<evidence type="ECO:0000256" key="1">
    <source>
        <dbReference type="SAM" id="MobiDB-lite"/>
    </source>
</evidence>
<evidence type="ECO:0000313" key="2">
    <source>
        <dbReference type="EMBL" id="KAK0479800.1"/>
    </source>
</evidence>
<sequence length="173" mass="19302">MLMRTWRRLKRRYDDSRLVACQEWNVNKNMLWYKRRRMRCVCLHYTTTSLFKSTHRTHRKHAVQYFPTSPSLLYICAKFIQSVDVRTRVRRFCTCQISYRILHRYVARGPPTKNSVGSKGNSGGTPQSSSSGSGGQTKTVQGSEGNGGGNAQNPSGGSGGQTNNSTGSTTNSG</sequence>
<dbReference type="Proteomes" id="UP001175228">
    <property type="component" value="Unassembled WGS sequence"/>
</dbReference>
<evidence type="ECO:0000313" key="3">
    <source>
        <dbReference type="Proteomes" id="UP001175228"/>
    </source>
</evidence>
<reference evidence="2" key="1">
    <citation type="submission" date="2023-06" db="EMBL/GenBank/DDBJ databases">
        <authorList>
            <consortium name="Lawrence Berkeley National Laboratory"/>
            <person name="Ahrendt S."/>
            <person name="Sahu N."/>
            <person name="Indic B."/>
            <person name="Wong-Bajracharya J."/>
            <person name="Merenyi Z."/>
            <person name="Ke H.-M."/>
            <person name="Monk M."/>
            <person name="Kocsube S."/>
            <person name="Drula E."/>
            <person name="Lipzen A."/>
            <person name="Balint B."/>
            <person name="Henrissat B."/>
            <person name="Andreopoulos B."/>
            <person name="Martin F.M."/>
            <person name="Harder C.B."/>
            <person name="Rigling D."/>
            <person name="Ford K.L."/>
            <person name="Foster G.D."/>
            <person name="Pangilinan J."/>
            <person name="Papanicolaou A."/>
            <person name="Barry K."/>
            <person name="LaButti K."/>
            <person name="Viragh M."/>
            <person name="Koriabine M."/>
            <person name="Yan M."/>
            <person name="Riley R."/>
            <person name="Champramary S."/>
            <person name="Plett K.L."/>
            <person name="Tsai I.J."/>
            <person name="Slot J."/>
            <person name="Sipos G."/>
            <person name="Plett J."/>
            <person name="Nagy L.G."/>
            <person name="Grigoriev I.V."/>
        </authorList>
    </citation>
    <scope>NUCLEOTIDE SEQUENCE</scope>
    <source>
        <strain evidence="2">HWK02</strain>
    </source>
</reference>
<feature type="region of interest" description="Disordered" evidence="1">
    <location>
        <begin position="108"/>
        <end position="173"/>
    </location>
</feature>
<feature type="compositionally biased region" description="Gly residues" evidence="1">
    <location>
        <begin position="144"/>
        <end position="160"/>
    </location>
</feature>
<name>A0AA39P8Y7_9AGAR</name>
<comment type="caution">
    <text evidence="2">The sequence shown here is derived from an EMBL/GenBank/DDBJ whole genome shotgun (WGS) entry which is preliminary data.</text>
</comment>
<organism evidence="2 3">
    <name type="scientific">Armillaria luteobubalina</name>
    <dbReference type="NCBI Taxonomy" id="153913"/>
    <lineage>
        <taxon>Eukaryota</taxon>
        <taxon>Fungi</taxon>
        <taxon>Dikarya</taxon>
        <taxon>Basidiomycota</taxon>
        <taxon>Agaricomycotina</taxon>
        <taxon>Agaricomycetes</taxon>
        <taxon>Agaricomycetidae</taxon>
        <taxon>Agaricales</taxon>
        <taxon>Marasmiineae</taxon>
        <taxon>Physalacriaceae</taxon>
        <taxon>Armillaria</taxon>
    </lineage>
</organism>
<feature type="compositionally biased region" description="Low complexity" evidence="1">
    <location>
        <begin position="113"/>
        <end position="143"/>
    </location>
</feature>
<gene>
    <name evidence="2" type="ORF">EDD18DRAFT_844003</name>
</gene>
<dbReference type="AlphaFoldDB" id="A0AA39P8Y7"/>
<proteinExistence type="predicted"/>
<keyword evidence="3" id="KW-1185">Reference proteome</keyword>
<dbReference type="EMBL" id="JAUEPU010000086">
    <property type="protein sequence ID" value="KAK0479800.1"/>
    <property type="molecule type" value="Genomic_DNA"/>
</dbReference>
<feature type="compositionally biased region" description="Low complexity" evidence="1">
    <location>
        <begin position="161"/>
        <end position="173"/>
    </location>
</feature>
<protein>
    <submittedName>
        <fullName evidence="2">Uncharacterized protein</fullName>
    </submittedName>
</protein>
<accession>A0AA39P8Y7</accession>